<keyword evidence="3" id="KW-1185">Reference proteome</keyword>
<organism evidence="2 3">
    <name type="scientific">Urbifossiella limnaea</name>
    <dbReference type="NCBI Taxonomy" id="2528023"/>
    <lineage>
        <taxon>Bacteria</taxon>
        <taxon>Pseudomonadati</taxon>
        <taxon>Planctomycetota</taxon>
        <taxon>Planctomycetia</taxon>
        <taxon>Gemmatales</taxon>
        <taxon>Gemmataceae</taxon>
        <taxon>Urbifossiella</taxon>
    </lineage>
</organism>
<name>A0A517XVU9_9BACT</name>
<keyword evidence="1" id="KW-1133">Transmembrane helix</keyword>
<dbReference type="AlphaFoldDB" id="A0A517XVU9"/>
<keyword evidence="1" id="KW-0812">Transmembrane</keyword>
<dbReference type="KEGG" id="uli:ETAA1_35900"/>
<evidence type="ECO:0000313" key="3">
    <source>
        <dbReference type="Proteomes" id="UP000319576"/>
    </source>
</evidence>
<feature type="transmembrane region" description="Helical" evidence="1">
    <location>
        <begin position="44"/>
        <end position="66"/>
    </location>
</feature>
<evidence type="ECO:0000256" key="1">
    <source>
        <dbReference type="SAM" id="Phobius"/>
    </source>
</evidence>
<feature type="transmembrane region" description="Helical" evidence="1">
    <location>
        <begin position="204"/>
        <end position="230"/>
    </location>
</feature>
<protein>
    <submittedName>
        <fullName evidence="2">Uncharacterized protein</fullName>
    </submittedName>
</protein>
<accession>A0A517XVU9</accession>
<feature type="transmembrane region" description="Helical" evidence="1">
    <location>
        <begin position="91"/>
        <end position="113"/>
    </location>
</feature>
<proteinExistence type="predicted"/>
<keyword evidence="1" id="KW-0472">Membrane</keyword>
<dbReference type="RefSeq" id="WP_145240696.1">
    <property type="nucleotide sequence ID" value="NZ_CP036273.1"/>
</dbReference>
<dbReference type="OrthoDB" id="287022at2"/>
<dbReference type="EMBL" id="CP036273">
    <property type="protein sequence ID" value="QDU21619.1"/>
    <property type="molecule type" value="Genomic_DNA"/>
</dbReference>
<gene>
    <name evidence="2" type="ORF">ETAA1_35900</name>
</gene>
<reference evidence="2 3" key="1">
    <citation type="submission" date="2019-02" db="EMBL/GenBank/DDBJ databases">
        <title>Deep-cultivation of Planctomycetes and their phenomic and genomic characterization uncovers novel biology.</title>
        <authorList>
            <person name="Wiegand S."/>
            <person name="Jogler M."/>
            <person name="Boedeker C."/>
            <person name="Pinto D."/>
            <person name="Vollmers J."/>
            <person name="Rivas-Marin E."/>
            <person name="Kohn T."/>
            <person name="Peeters S.H."/>
            <person name="Heuer A."/>
            <person name="Rast P."/>
            <person name="Oberbeckmann S."/>
            <person name="Bunk B."/>
            <person name="Jeske O."/>
            <person name="Meyerdierks A."/>
            <person name="Storesund J.E."/>
            <person name="Kallscheuer N."/>
            <person name="Luecker S."/>
            <person name="Lage O.M."/>
            <person name="Pohl T."/>
            <person name="Merkel B.J."/>
            <person name="Hornburger P."/>
            <person name="Mueller R.-W."/>
            <person name="Bruemmer F."/>
            <person name="Labrenz M."/>
            <person name="Spormann A.M."/>
            <person name="Op den Camp H."/>
            <person name="Overmann J."/>
            <person name="Amann R."/>
            <person name="Jetten M.S.M."/>
            <person name="Mascher T."/>
            <person name="Medema M.H."/>
            <person name="Devos D.P."/>
            <person name="Kaster A.-K."/>
            <person name="Ovreas L."/>
            <person name="Rohde M."/>
            <person name="Galperin M.Y."/>
            <person name="Jogler C."/>
        </authorList>
    </citation>
    <scope>NUCLEOTIDE SEQUENCE [LARGE SCALE GENOMIC DNA]</scope>
    <source>
        <strain evidence="2 3">ETA_A1</strain>
    </source>
</reference>
<evidence type="ECO:0000313" key="2">
    <source>
        <dbReference type="EMBL" id="QDU21619.1"/>
    </source>
</evidence>
<dbReference type="Proteomes" id="UP000319576">
    <property type="component" value="Chromosome"/>
</dbReference>
<sequence>MFAFALVVCLAGIFCLAPLALYLLWLAVLNKKRRPTVVPGGWDFAALCGGLSGFILFGGGLVLTLLQSNARYLFRRNLEALRAAWAEEQMAWLAVAAGYLFVVVGGGLFTLVLRRRSLVIYNVEPGAVEAAVAEVFDHMGKAVTRTGNLWSGPDPLFELEPFAAGKSVSLRWVSNDDRLFEEVTRHLRPAVADLAPAENPTARWLTTAAVGILVVVVFFVGVMATSLGAWR</sequence>